<evidence type="ECO:0000256" key="1">
    <source>
        <dbReference type="ARBA" id="ARBA00004141"/>
    </source>
</evidence>
<feature type="transmembrane region" description="Helical" evidence="7">
    <location>
        <begin position="90"/>
        <end position="109"/>
    </location>
</feature>
<dbReference type="STRING" id="37915.A2U19_10550"/>
<dbReference type="GO" id="GO:0032153">
    <property type="term" value="C:cell division site"/>
    <property type="evidence" value="ECO:0007669"/>
    <property type="project" value="TreeGrafter"/>
</dbReference>
<comment type="subcellular location">
    <subcellularLocation>
        <location evidence="1">Membrane</location>
        <topology evidence="1">Multi-pass membrane protein</topology>
    </subcellularLocation>
</comment>
<evidence type="ECO:0000256" key="7">
    <source>
        <dbReference type="SAM" id="Phobius"/>
    </source>
</evidence>
<dbReference type="Proteomes" id="UP000252187">
    <property type="component" value="Unassembled WGS sequence"/>
</dbReference>
<accession>A0A365P6W9</accession>
<keyword evidence="4 7" id="KW-1133">Transmembrane helix</keyword>
<keyword evidence="3" id="KW-0133">Cell shape</keyword>
<proteinExistence type="predicted"/>
<reference evidence="8 9" key="1">
    <citation type="submission" date="2018-06" db="EMBL/GenBank/DDBJ databases">
        <title>Whole genome sequencing of four bacterial strains from South Shetland trench revealing bio-synthetic gene clusters.</title>
        <authorList>
            <person name="Abdel-Mageed W.M."/>
            <person name="Lehri B."/>
            <person name="Jarmusch S.A."/>
            <person name="Miranda K."/>
            <person name="Goodfellow M."/>
            <person name="Jaspars M."/>
            <person name="Karlyshev A.V."/>
        </authorList>
    </citation>
    <scope>NUCLEOTIDE SEQUENCE [LARGE SCALE GENOMIC DNA]</scope>
    <source>
        <strain evidence="8 9">SST1</strain>
    </source>
</reference>
<feature type="region of interest" description="Disordered" evidence="6">
    <location>
        <begin position="1"/>
        <end position="26"/>
    </location>
</feature>
<feature type="transmembrane region" description="Helical" evidence="7">
    <location>
        <begin position="33"/>
        <end position="54"/>
    </location>
</feature>
<keyword evidence="5 7" id="KW-0472">Membrane</keyword>
<protein>
    <submittedName>
        <fullName evidence="8">FtsW/RodA/SpoVE family cell cycle protein</fullName>
    </submittedName>
</protein>
<organism evidence="8 9">
    <name type="scientific">Dietzia maris</name>
    <dbReference type="NCBI Taxonomy" id="37915"/>
    <lineage>
        <taxon>Bacteria</taxon>
        <taxon>Bacillati</taxon>
        <taxon>Actinomycetota</taxon>
        <taxon>Actinomycetes</taxon>
        <taxon>Mycobacteriales</taxon>
        <taxon>Dietziaceae</taxon>
        <taxon>Dietzia</taxon>
    </lineage>
</organism>
<evidence type="ECO:0000256" key="5">
    <source>
        <dbReference type="ARBA" id="ARBA00023136"/>
    </source>
</evidence>
<feature type="compositionally biased region" description="Low complexity" evidence="6">
    <location>
        <begin position="1"/>
        <end position="16"/>
    </location>
</feature>
<keyword evidence="2 7" id="KW-0812">Transmembrane</keyword>
<evidence type="ECO:0000256" key="2">
    <source>
        <dbReference type="ARBA" id="ARBA00022692"/>
    </source>
</evidence>
<feature type="transmembrane region" description="Helical" evidence="7">
    <location>
        <begin position="401"/>
        <end position="422"/>
    </location>
</feature>
<feature type="transmembrane region" description="Helical" evidence="7">
    <location>
        <begin position="129"/>
        <end position="150"/>
    </location>
</feature>
<name>A0A365P6W9_9ACTN</name>
<dbReference type="GO" id="GO:0015648">
    <property type="term" value="F:lipid-linked peptidoglycan transporter activity"/>
    <property type="evidence" value="ECO:0007669"/>
    <property type="project" value="TreeGrafter"/>
</dbReference>
<evidence type="ECO:0000313" key="8">
    <source>
        <dbReference type="EMBL" id="RBA31483.1"/>
    </source>
</evidence>
<feature type="transmembrane region" description="Helical" evidence="7">
    <location>
        <begin position="434"/>
        <end position="453"/>
    </location>
</feature>
<dbReference type="Pfam" id="PF01098">
    <property type="entry name" value="FTSW_RODA_SPOVE"/>
    <property type="match status" value="1"/>
</dbReference>
<dbReference type="RefSeq" id="WP_069389382.1">
    <property type="nucleotide sequence ID" value="NZ_JAPWIO010000026.1"/>
</dbReference>
<feature type="transmembrane region" description="Helical" evidence="7">
    <location>
        <begin position="197"/>
        <end position="217"/>
    </location>
</feature>
<feature type="transmembrane region" description="Helical" evidence="7">
    <location>
        <begin position="159"/>
        <end position="177"/>
    </location>
</feature>
<feature type="transmembrane region" description="Helical" evidence="7">
    <location>
        <begin position="60"/>
        <end position="83"/>
    </location>
</feature>
<feature type="transmembrane region" description="Helical" evidence="7">
    <location>
        <begin position="284"/>
        <end position="303"/>
    </location>
</feature>
<evidence type="ECO:0000256" key="4">
    <source>
        <dbReference type="ARBA" id="ARBA00022989"/>
    </source>
</evidence>
<sequence>MSSSASASPSSASPASDPRGQAVPDSPRRGKELVLLVAAAVIVGFSLLLVQLAQEQELSLALLWITLAFLGLAGGAHLLIRWLAPYADPVLLPGVALLNGLGLVLIYRLDLSYAANAAAAGNDPPGMDVTRQLLWTFLGLAVMAAVLYFLRDHRVLARYGYTMGFAGLALLAIPALLPSRFSEINGAKNWIILPGFTIQPGEFAKILLIIFFASILVEKRELFTTAGKRVLGVDLPRARDLGPIIVAWFLSLGVLVFNTDLGMALLLFATVLTLLYVATERVSWLLIGVVLVAVGGVLAYALFGHVRVRFQIWQDPFAFFDTGGYQSSQALFGLASGGMGGTGLGNGRPDQVPFANTDFITSTIGEELGLIGLAAVLMVYAILILRGIRVGLTIRDSFGKLVAVGLASTMAIQMFVVVGGVSTLIPLTGLTLPFMAYGGSSLLANYALVAILLRLSHDARRPLPTPRQAPALAEAATGMMRAPKLRAPGRRNG</sequence>
<dbReference type="InterPro" id="IPR001182">
    <property type="entry name" value="FtsW/RodA"/>
</dbReference>
<gene>
    <name evidence="8" type="ORF">DQ226_15970</name>
</gene>
<dbReference type="GO" id="GO:0005886">
    <property type="term" value="C:plasma membrane"/>
    <property type="evidence" value="ECO:0007669"/>
    <property type="project" value="TreeGrafter"/>
</dbReference>
<evidence type="ECO:0000256" key="3">
    <source>
        <dbReference type="ARBA" id="ARBA00022960"/>
    </source>
</evidence>
<feature type="transmembrane region" description="Helical" evidence="7">
    <location>
        <begin position="238"/>
        <end position="255"/>
    </location>
</feature>
<evidence type="ECO:0000256" key="6">
    <source>
        <dbReference type="SAM" id="MobiDB-lite"/>
    </source>
</evidence>
<dbReference type="PANTHER" id="PTHR30474:SF3">
    <property type="entry name" value="PEPTIDOGLYCAN GLYCOSYLTRANSFERASE RODA"/>
    <property type="match status" value="1"/>
</dbReference>
<dbReference type="EMBL" id="QNTT01000064">
    <property type="protein sequence ID" value="RBA31483.1"/>
    <property type="molecule type" value="Genomic_DNA"/>
</dbReference>
<evidence type="ECO:0000313" key="9">
    <source>
        <dbReference type="Proteomes" id="UP000252187"/>
    </source>
</evidence>
<dbReference type="GO" id="GO:0008360">
    <property type="term" value="P:regulation of cell shape"/>
    <property type="evidence" value="ECO:0007669"/>
    <property type="project" value="UniProtKB-KW"/>
</dbReference>
<dbReference type="PANTHER" id="PTHR30474">
    <property type="entry name" value="CELL CYCLE PROTEIN"/>
    <property type="match status" value="1"/>
</dbReference>
<dbReference type="GO" id="GO:0051301">
    <property type="term" value="P:cell division"/>
    <property type="evidence" value="ECO:0007669"/>
    <property type="project" value="InterPro"/>
</dbReference>
<dbReference type="AlphaFoldDB" id="A0A365P6W9"/>
<comment type="caution">
    <text evidence="8">The sequence shown here is derived from an EMBL/GenBank/DDBJ whole genome shotgun (WGS) entry which is preliminary data.</text>
</comment>
<feature type="transmembrane region" description="Helical" evidence="7">
    <location>
        <begin position="368"/>
        <end position="389"/>
    </location>
</feature>